<dbReference type="PANTHER" id="PTHR35004:SF7">
    <property type="entry name" value="INTEGRASE PROTEIN"/>
    <property type="match status" value="1"/>
</dbReference>
<dbReference type="Gene3D" id="3.30.420.10">
    <property type="entry name" value="Ribonuclease H-like superfamily/Ribonuclease H"/>
    <property type="match status" value="1"/>
</dbReference>
<evidence type="ECO:0000259" key="2">
    <source>
        <dbReference type="PROSITE" id="PS50994"/>
    </source>
</evidence>
<dbReference type="InterPro" id="IPR012337">
    <property type="entry name" value="RNaseH-like_sf"/>
</dbReference>
<comment type="caution">
    <text evidence="3">The sequence shown here is derived from an EMBL/GenBank/DDBJ whole genome shotgun (WGS) entry which is preliminary data.</text>
</comment>
<evidence type="ECO:0000313" key="4">
    <source>
        <dbReference type="Proteomes" id="UP001597287"/>
    </source>
</evidence>
<gene>
    <name evidence="3" type="ORF">ACFSPV_04740</name>
</gene>
<dbReference type="SUPFAM" id="SSF53098">
    <property type="entry name" value="Ribonuclease H-like"/>
    <property type="match status" value="1"/>
</dbReference>
<organism evidence="3 4">
    <name type="scientific">Delftia deserti</name>
    <dbReference type="NCBI Taxonomy" id="1651218"/>
    <lineage>
        <taxon>Bacteria</taxon>
        <taxon>Pseudomonadati</taxon>
        <taxon>Pseudomonadota</taxon>
        <taxon>Betaproteobacteria</taxon>
        <taxon>Burkholderiales</taxon>
        <taxon>Comamonadaceae</taxon>
        <taxon>Delftia</taxon>
    </lineage>
</organism>
<feature type="domain" description="Integrase catalytic" evidence="2">
    <location>
        <begin position="158"/>
        <end position="344"/>
    </location>
</feature>
<dbReference type="InterPro" id="IPR036397">
    <property type="entry name" value="RNaseH_sf"/>
</dbReference>
<dbReference type="RefSeq" id="WP_380104720.1">
    <property type="nucleotide sequence ID" value="NZ_JBHSIH010000001.1"/>
</dbReference>
<proteinExistence type="predicted"/>
<dbReference type="Proteomes" id="UP001597287">
    <property type="component" value="Unassembled WGS sequence"/>
</dbReference>
<evidence type="ECO:0000256" key="1">
    <source>
        <dbReference type="SAM" id="MobiDB-lite"/>
    </source>
</evidence>
<evidence type="ECO:0000313" key="3">
    <source>
        <dbReference type="EMBL" id="MFD2317999.1"/>
    </source>
</evidence>
<protein>
    <submittedName>
        <fullName evidence="3">Transposase family protein</fullName>
    </submittedName>
</protein>
<feature type="region of interest" description="Disordered" evidence="1">
    <location>
        <begin position="583"/>
        <end position="611"/>
    </location>
</feature>
<accession>A0ABW5EM88</accession>
<keyword evidence="4" id="KW-1185">Reference proteome</keyword>
<name>A0ABW5EM88_9BURK</name>
<dbReference type="PANTHER" id="PTHR35004">
    <property type="entry name" value="TRANSPOSASE RV3428C-RELATED"/>
    <property type="match status" value="1"/>
</dbReference>
<reference evidence="4" key="1">
    <citation type="journal article" date="2019" name="Int. J. Syst. Evol. Microbiol.">
        <title>The Global Catalogue of Microorganisms (GCM) 10K type strain sequencing project: providing services to taxonomists for standard genome sequencing and annotation.</title>
        <authorList>
            <consortium name="The Broad Institute Genomics Platform"/>
            <consortium name="The Broad Institute Genome Sequencing Center for Infectious Disease"/>
            <person name="Wu L."/>
            <person name="Ma J."/>
        </authorList>
    </citation>
    <scope>NUCLEOTIDE SEQUENCE [LARGE SCALE GENOMIC DNA]</scope>
    <source>
        <strain evidence="4">CCUG 62793</strain>
    </source>
</reference>
<dbReference type="EMBL" id="JBHUIG010000003">
    <property type="protein sequence ID" value="MFD2317999.1"/>
    <property type="molecule type" value="Genomic_DNA"/>
</dbReference>
<feature type="compositionally biased region" description="Basic and acidic residues" evidence="1">
    <location>
        <begin position="583"/>
        <end position="592"/>
    </location>
</feature>
<dbReference type="PROSITE" id="PS50994">
    <property type="entry name" value="INTEGRASE"/>
    <property type="match status" value="1"/>
</dbReference>
<dbReference type="InterPro" id="IPR001584">
    <property type="entry name" value="Integrase_cat-core"/>
</dbReference>
<sequence>MDAIRTEVINQAARECAEAPWGQGAVIVQRAAKLLNLSTQRTQTLISKAAQQLRLSKPRKRRADAGESAISDAELEIIAGTMLLDRRAGKWMIPLEETIQMLYAGGKLSTCLSASHVGRLLRARGMHPEQLAAPTSHVRMRTEHINAVWQIDASVCVLYKTPKGELLLLEVDGVHYKNKPDNLVQVMDQLLVRFVGAEHASGSIGMRFYTGGATAENALDFLMWLMTQRTDAAGTPMPFHGVPFTLYTDQGGEFKNGAFRNFCSAMDIRHQMHAPRNSRATGSVEVAQNISERGFESRLRFLDPATITVARMNAMAELWMHSRNGTKKHSRHGMFPYAAWSTIASEHLRIAPSMEIMRELPVSLAQTRTVTGERRVSFALKKQPSRDYDLRYVPGVSSGDKVLVAVNPFAAPAVRVGVTDLETGEIVWHEVPPVEEGWMGYDASAPVLGKDEYRALPASPADERRARIAAKAYGRDGQDATPAEIKDAIKTKVAPYQGQFDPFADIKANAASLPQFLQRTGVQHAAAAPSVEAARVSVAEACKRARLALGDLYDPSTYTWLTERYGSAGVPEDVIKGLVAARRDQQEHKGSDQDGSPSPRIGGLRAVGGGA</sequence>